<protein>
    <submittedName>
        <fullName evidence="3">Uncharacterized protein</fullName>
    </submittedName>
</protein>
<feature type="region of interest" description="Disordered" evidence="1">
    <location>
        <begin position="1"/>
        <end position="20"/>
    </location>
</feature>
<organism evidence="2 3">
    <name type="scientific">Romanomermis culicivorax</name>
    <name type="common">Nematode worm</name>
    <dbReference type="NCBI Taxonomy" id="13658"/>
    <lineage>
        <taxon>Eukaryota</taxon>
        <taxon>Metazoa</taxon>
        <taxon>Ecdysozoa</taxon>
        <taxon>Nematoda</taxon>
        <taxon>Enoplea</taxon>
        <taxon>Dorylaimia</taxon>
        <taxon>Mermithida</taxon>
        <taxon>Mermithoidea</taxon>
        <taxon>Mermithidae</taxon>
        <taxon>Romanomermis</taxon>
    </lineage>
</organism>
<keyword evidence="2" id="KW-1185">Reference proteome</keyword>
<dbReference type="Proteomes" id="UP000887565">
    <property type="component" value="Unplaced"/>
</dbReference>
<name>A0A915L5P0_ROMCU</name>
<feature type="compositionally biased region" description="Polar residues" evidence="1">
    <location>
        <begin position="1"/>
        <end position="14"/>
    </location>
</feature>
<evidence type="ECO:0000313" key="3">
    <source>
        <dbReference type="WBParaSite" id="nRc.2.0.1.t46349-RA"/>
    </source>
</evidence>
<dbReference type="AlphaFoldDB" id="A0A915L5P0"/>
<evidence type="ECO:0000313" key="2">
    <source>
        <dbReference type="Proteomes" id="UP000887565"/>
    </source>
</evidence>
<accession>A0A915L5P0</accession>
<dbReference type="WBParaSite" id="nRc.2.0.1.t46349-RA">
    <property type="protein sequence ID" value="nRc.2.0.1.t46349-RA"/>
    <property type="gene ID" value="nRc.2.0.1.g46349"/>
</dbReference>
<proteinExistence type="predicted"/>
<evidence type="ECO:0000256" key="1">
    <source>
        <dbReference type="SAM" id="MobiDB-lite"/>
    </source>
</evidence>
<sequence>MLNQRGTAQHSSAMPSDAAYSSCCPNYSSAKGATSEKSDAVNEAIGMLPKRWPSPVGGTFTDVLLPWTLHPQRH</sequence>
<reference evidence="3" key="1">
    <citation type="submission" date="2022-11" db="UniProtKB">
        <authorList>
            <consortium name="WormBaseParasite"/>
        </authorList>
    </citation>
    <scope>IDENTIFICATION</scope>
</reference>